<accession>A0AAW8D2T7</accession>
<evidence type="ECO:0000313" key="15">
    <source>
        <dbReference type="Proteomes" id="UP001242045"/>
    </source>
</evidence>
<comment type="similarity">
    <text evidence="4">Belongs to the NAD(P)-dependent epimerase/dehydratase family.</text>
</comment>
<evidence type="ECO:0000256" key="6">
    <source>
        <dbReference type="ARBA" id="ARBA00018569"/>
    </source>
</evidence>
<evidence type="ECO:0000256" key="5">
    <source>
        <dbReference type="ARBA" id="ARBA00013189"/>
    </source>
</evidence>
<evidence type="ECO:0000313" key="14">
    <source>
        <dbReference type="EMBL" id="MDP9895806.1"/>
    </source>
</evidence>
<dbReference type="SUPFAM" id="SSF51735">
    <property type="entry name" value="NAD(P)-binding Rossmann-fold domains"/>
    <property type="match status" value="1"/>
</dbReference>
<evidence type="ECO:0000256" key="7">
    <source>
        <dbReference type="ARBA" id="ARBA00023027"/>
    </source>
</evidence>
<keyword evidence="9 14" id="KW-0413">Isomerase</keyword>
<dbReference type="InterPro" id="IPR036291">
    <property type="entry name" value="NAD(P)-bd_dom_sf"/>
</dbReference>
<dbReference type="GO" id="GO:0005829">
    <property type="term" value="C:cytosol"/>
    <property type="evidence" value="ECO:0007669"/>
    <property type="project" value="TreeGrafter"/>
</dbReference>
<dbReference type="PANTHER" id="PTHR43725:SF47">
    <property type="entry name" value="UDP-GLUCOSE 4-EPIMERASE"/>
    <property type="match status" value="1"/>
</dbReference>
<keyword evidence="7" id="KW-0520">NAD</keyword>
<dbReference type="Pfam" id="PF01370">
    <property type="entry name" value="Epimerase"/>
    <property type="match status" value="1"/>
</dbReference>
<evidence type="ECO:0000256" key="3">
    <source>
        <dbReference type="ARBA" id="ARBA00004947"/>
    </source>
</evidence>
<evidence type="ECO:0000256" key="9">
    <source>
        <dbReference type="ARBA" id="ARBA00023235"/>
    </source>
</evidence>
<dbReference type="AlphaFoldDB" id="A0AAW8D2T7"/>
<keyword evidence="8" id="KW-0299">Galactose metabolism</keyword>
<evidence type="ECO:0000256" key="10">
    <source>
        <dbReference type="ARBA" id="ARBA00031367"/>
    </source>
</evidence>
<name>A0AAW8D2T7_9BURK</name>
<dbReference type="GO" id="GO:0006012">
    <property type="term" value="P:galactose metabolic process"/>
    <property type="evidence" value="ECO:0007669"/>
    <property type="project" value="UniProtKB-KW"/>
</dbReference>
<dbReference type="InterPro" id="IPR001509">
    <property type="entry name" value="Epimerase_deHydtase"/>
</dbReference>
<comment type="cofactor">
    <cofactor evidence="2">
        <name>NAD(+)</name>
        <dbReference type="ChEBI" id="CHEBI:57540"/>
    </cofactor>
</comment>
<feature type="domain" description="NAD-dependent epimerase/dehydratase" evidence="13">
    <location>
        <begin position="6"/>
        <end position="225"/>
    </location>
</feature>
<evidence type="ECO:0000256" key="4">
    <source>
        <dbReference type="ARBA" id="ARBA00007637"/>
    </source>
</evidence>
<evidence type="ECO:0000256" key="8">
    <source>
        <dbReference type="ARBA" id="ARBA00023144"/>
    </source>
</evidence>
<evidence type="ECO:0000256" key="2">
    <source>
        <dbReference type="ARBA" id="ARBA00001911"/>
    </source>
</evidence>
<evidence type="ECO:0000256" key="11">
    <source>
        <dbReference type="ARBA" id="ARBA00033067"/>
    </source>
</evidence>
<evidence type="ECO:0000259" key="13">
    <source>
        <dbReference type="Pfam" id="PF01370"/>
    </source>
</evidence>
<keyword evidence="8" id="KW-0119">Carbohydrate metabolism</keyword>
<evidence type="ECO:0000256" key="12">
    <source>
        <dbReference type="SAM" id="SignalP"/>
    </source>
</evidence>
<dbReference type="RefSeq" id="WP_307510799.1">
    <property type="nucleotide sequence ID" value="NZ_JAUSRD010000014.1"/>
</dbReference>
<protein>
    <recommendedName>
        <fullName evidence="6">UDP-glucose 4-epimerase</fullName>
        <ecNumber evidence="5">5.1.3.2</ecNumber>
    </recommendedName>
    <alternativeName>
        <fullName evidence="11">Galactowaldenase</fullName>
    </alternativeName>
    <alternativeName>
        <fullName evidence="10">UDP-galactose 4-epimerase</fullName>
    </alternativeName>
</protein>
<dbReference type="EC" id="5.1.3.2" evidence="5"/>
<dbReference type="PANTHER" id="PTHR43725">
    <property type="entry name" value="UDP-GLUCOSE 4-EPIMERASE"/>
    <property type="match status" value="1"/>
</dbReference>
<proteinExistence type="inferred from homology"/>
<feature type="signal peptide" evidence="12">
    <location>
        <begin position="1"/>
        <end position="20"/>
    </location>
</feature>
<comment type="catalytic activity">
    <reaction evidence="1">
        <text>UDP-alpha-D-glucose = UDP-alpha-D-galactose</text>
        <dbReference type="Rhea" id="RHEA:22168"/>
        <dbReference type="ChEBI" id="CHEBI:58885"/>
        <dbReference type="ChEBI" id="CHEBI:66914"/>
        <dbReference type="EC" id="5.1.3.2"/>
    </reaction>
</comment>
<keyword evidence="12" id="KW-0732">Signal</keyword>
<sequence>MKTAWVLGARGLLGSAFCRALSMAGTARFTPSESFQWTDESALHLQIEAAVRGFSVSASRAARWEIYWAAGAGTMGSSEAALVPETRALALLLELIAADAVLMGMPGSLVFSSSAGAIYGACPDEIITEASLPAPNCAYAREKLSQEDLLRSFCAANPKMTVLLARISTLYGAGQATGKAQGLLTHIARSIVRNKPIGIYVPIDTIRDYISVDDAALEIVETLRDLNSAPGVLTKIIASEQPATISEIISIFKRIARKSPRITTGVNKSSGLYSRRIRFSSVVPSRGRNRKIRSLAVGVAQLLEAERFTHANPRSR</sequence>
<evidence type="ECO:0000256" key="1">
    <source>
        <dbReference type="ARBA" id="ARBA00000083"/>
    </source>
</evidence>
<comment type="pathway">
    <text evidence="3">Carbohydrate metabolism; galactose metabolism.</text>
</comment>
<reference evidence="14" key="1">
    <citation type="submission" date="2023-07" db="EMBL/GenBank/DDBJ databases">
        <title>Sorghum-associated microbial communities from plants grown in Nebraska, USA.</title>
        <authorList>
            <person name="Schachtman D."/>
        </authorList>
    </citation>
    <scope>NUCLEOTIDE SEQUENCE</scope>
    <source>
        <strain evidence="14">DS3754</strain>
    </source>
</reference>
<gene>
    <name evidence="14" type="ORF">J2W31_004933</name>
</gene>
<dbReference type="GO" id="GO:0003978">
    <property type="term" value="F:UDP-glucose 4-epimerase activity"/>
    <property type="evidence" value="ECO:0007669"/>
    <property type="project" value="UniProtKB-EC"/>
</dbReference>
<dbReference type="Gene3D" id="3.40.50.720">
    <property type="entry name" value="NAD(P)-binding Rossmann-like Domain"/>
    <property type="match status" value="1"/>
</dbReference>
<comment type="caution">
    <text evidence="14">The sequence shown here is derived from an EMBL/GenBank/DDBJ whole genome shotgun (WGS) entry which is preliminary data.</text>
</comment>
<dbReference type="EMBL" id="JAUSRD010000014">
    <property type="protein sequence ID" value="MDP9895806.1"/>
    <property type="molecule type" value="Genomic_DNA"/>
</dbReference>
<dbReference type="Proteomes" id="UP001242045">
    <property type="component" value="Unassembled WGS sequence"/>
</dbReference>
<feature type="chain" id="PRO_5043712321" description="UDP-glucose 4-epimerase" evidence="12">
    <location>
        <begin position="21"/>
        <end position="316"/>
    </location>
</feature>
<organism evidence="14 15">
    <name type="scientific">Variovorax boronicumulans</name>
    <dbReference type="NCBI Taxonomy" id="436515"/>
    <lineage>
        <taxon>Bacteria</taxon>
        <taxon>Pseudomonadati</taxon>
        <taxon>Pseudomonadota</taxon>
        <taxon>Betaproteobacteria</taxon>
        <taxon>Burkholderiales</taxon>
        <taxon>Comamonadaceae</taxon>
        <taxon>Variovorax</taxon>
    </lineage>
</organism>